<evidence type="ECO:0000256" key="2">
    <source>
        <dbReference type="SAM" id="MobiDB-lite"/>
    </source>
</evidence>
<feature type="region of interest" description="Disordered" evidence="2">
    <location>
        <begin position="1"/>
        <end position="20"/>
    </location>
</feature>
<evidence type="ECO:0000256" key="1">
    <source>
        <dbReference type="SAM" id="Coils"/>
    </source>
</evidence>
<keyword evidence="1" id="KW-0175">Coiled coil</keyword>
<comment type="caution">
    <text evidence="3">The sequence shown here is derived from an EMBL/GenBank/DDBJ whole genome shotgun (WGS) entry which is preliminary data.</text>
</comment>
<evidence type="ECO:0000313" key="3">
    <source>
        <dbReference type="EMBL" id="OMJ93109.1"/>
    </source>
</evidence>
<sequence>MASRSPTLRTQKKPNSHSRSSVILTEAKNYLLKQGKKEFKSLNTLNFIDDPHKDTEGSFCKNDSKGRQQSFMEMMGYHKKIDTNLKSNPLNINISTPTISLTDFMGGNRYTFLKKAGFLSIYDECLRNQEVKKIADEKNAFSMPNIAHYDMIRESTIKGPMHLKSSSSISLLPKVKLQPATTRAKIDSIYKFSKLEHKQIDKLDKILQDCDNLFRENQELRNTENELAANQLLEFSSHRKKKYKLSKKELHTIRLNEQALD</sequence>
<proteinExistence type="predicted"/>
<organism evidence="3 4">
    <name type="scientific">Stentor coeruleus</name>
    <dbReference type="NCBI Taxonomy" id="5963"/>
    <lineage>
        <taxon>Eukaryota</taxon>
        <taxon>Sar</taxon>
        <taxon>Alveolata</taxon>
        <taxon>Ciliophora</taxon>
        <taxon>Postciliodesmatophora</taxon>
        <taxon>Heterotrichea</taxon>
        <taxon>Heterotrichida</taxon>
        <taxon>Stentoridae</taxon>
        <taxon>Stentor</taxon>
    </lineage>
</organism>
<dbReference type="AlphaFoldDB" id="A0A1R2CVS7"/>
<dbReference type="EMBL" id="MPUH01000048">
    <property type="protein sequence ID" value="OMJ93109.1"/>
    <property type="molecule type" value="Genomic_DNA"/>
</dbReference>
<reference evidence="3 4" key="1">
    <citation type="submission" date="2016-11" db="EMBL/GenBank/DDBJ databases">
        <title>The macronuclear genome of Stentor coeruleus: a giant cell with tiny introns.</title>
        <authorList>
            <person name="Slabodnick M."/>
            <person name="Ruby J.G."/>
            <person name="Reiff S.B."/>
            <person name="Swart E.C."/>
            <person name="Gosai S."/>
            <person name="Prabakaran S."/>
            <person name="Witkowska E."/>
            <person name="Larue G.E."/>
            <person name="Fisher S."/>
            <person name="Freeman R.M."/>
            <person name="Gunawardena J."/>
            <person name="Chu W."/>
            <person name="Stover N.A."/>
            <person name="Gregory B.D."/>
            <person name="Nowacki M."/>
            <person name="Derisi J."/>
            <person name="Roy S.W."/>
            <person name="Marshall W.F."/>
            <person name="Sood P."/>
        </authorList>
    </citation>
    <scope>NUCLEOTIDE SEQUENCE [LARGE SCALE GENOMIC DNA]</scope>
    <source>
        <strain evidence="3">WM001</strain>
    </source>
</reference>
<evidence type="ECO:0000313" key="4">
    <source>
        <dbReference type="Proteomes" id="UP000187209"/>
    </source>
</evidence>
<keyword evidence="4" id="KW-1185">Reference proteome</keyword>
<accession>A0A1R2CVS7</accession>
<protein>
    <submittedName>
        <fullName evidence="3">Uncharacterized protein</fullName>
    </submittedName>
</protein>
<gene>
    <name evidence="3" type="ORF">SteCoe_3922</name>
</gene>
<feature type="coiled-coil region" evidence="1">
    <location>
        <begin position="203"/>
        <end position="230"/>
    </location>
</feature>
<name>A0A1R2CVS7_9CILI</name>
<dbReference type="Proteomes" id="UP000187209">
    <property type="component" value="Unassembled WGS sequence"/>
</dbReference>